<feature type="domain" description="DUF6590" evidence="2">
    <location>
        <begin position="97"/>
        <end position="247"/>
    </location>
</feature>
<evidence type="ECO:0000313" key="4">
    <source>
        <dbReference type="Proteomes" id="UP000007129"/>
    </source>
</evidence>
<protein>
    <recommendedName>
        <fullName evidence="2">DUF6590 domain-containing protein</fullName>
    </recommendedName>
</protein>
<dbReference type="OrthoDB" id="3559580at2759"/>
<sequence>MEAPSWQFDEARRQYYYWDASENCYVYQSGERIDPHPRDGYGCIEQAVTTNIEEGRPEDITEEGALQDGINAHKKIRETPGEAETLDPRFRRHYPGRDFYKIGKVFKVLWPEPAGNPQSGVTFITGPASYGEPIYAKIRWFVVIREGRDCCTCLPIQTYNRKGVSKKGVIKGEHSIVHTGPYPPSTPEWEDPREEMLQPIPVRPRDPAESKMDAMSRLNYAKPYTVEHNVKSLDFGDVSPEWIPTLRQNFITVLQLEQAGGLPTIPRNAAASGMSPYSPDSTASNYQHSSSPTPNRGYPQYTASGAGTGEGYDHYYSSQDSSAEHAGGYYRGAYGYHHQ</sequence>
<feature type="compositionally biased region" description="Polar residues" evidence="1">
    <location>
        <begin position="278"/>
        <end position="294"/>
    </location>
</feature>
<dbReference type="InParanoid" id="K2RJN2"/>
<accession>K2RJN2</accession>
<dbReference type="STRING" id="1126212.K2RJN2"/>
<evidence type="ECO:0000313" key="3">
    <source>
        <dbReference type="EMBL" id="EKG14863.1"/>
    </source>
</evidence>
<dbReference type="Pfam" id="PF20233">
    <property type="entry name" value="DUF6590"/>
    <property type="match status" value="1"/>
</dbReference>
<reference evidence="3 4" key="1">
    <citation type="journal article" date="2012" name="BMC Genomics">
        <title>Tools to kill: Genome of one of the most destructive plant pathogenic fungi Macrophomina phaseolina.</title>
        <authorList>
            <person name="Islam M.S."/>
            <person name="Haque M.S."/>
            <person name="Islam M.M."/>
            <person name="Emdad E.M."/>
            <person name="Halim A."/>
            <person name="Hossen Q.M.M."/>
            <person name="Hossain M.Z."/>
            <person name="Ahmed B."/>
            <person name="Rahim S."/>
            <person name="Rahman M.S."/>
            <person name="Alam M.M."/>
            <person name="Hou S."/>
            <person name="Wan X."/>
            <person name="Saito J.A."/>
            <person name="Alam M."/>
        </authorList>
    </citation>
    <scope>NUCLEOTIDE SEQUENCE [LARGE SCALE GENOMIC DNA]</scope>
    <source>
        <strain evidence="3 4">MS6</strain>
    </source>
</reference>
<evidence type="ECO:0000259" key="2">
    <source>
        <dbReference type="Pfam" id="PF20233"/>
    </source>
</evidence>
<proteinExistence type="predicted"/>
<organism evidence="3 4">
    <name type="scientific">Macrophomina phaseolina (strain MS6)</name>
    <name type="common">Charcoal rot fungus</name>
    <dbReference type="NCBI Taxonomy" id="1126212"/>
    <lineage>
        <taxon>Eukaryota</taxon>
        <taxon>Fungi</taxon>
        <taxon>Dikarya</taxon>
        <taxon>Ascomycota</taxon>
        <taxon>Pezizomycotina</taxon>
        <taxon>Dothideomycetes</taxon>
        <taxon>Dothideomycetes incertae sedis</taxon>
        <taxon>Botryosphaeriales</taxon>
        <taxon>Botryosphaeriaceae</taxon>
        <taxon>Macrophomina</taxon>
    </lineage>
</organism>
<gene>
    <name evidence="3" type="ORF">MPH_07986</name>
</gene>
<name>K2RJN2_MACPH</name>
<dbReference type="PANTHER" id="PTHR35391:SF5">
    <property type="entry name" value="DUF6590 DOMAIN-CONTAINING PROTEIN"/>
    <property type="match status" value="1"/>
</dbReference>
<comment type="caution">
    <text evidence="3">The sequence shown here is derived from an EMBL/GenBank/DDBJ whole genome shotgun (WGS) entry which is preliminary data.</text>
</comment>
<dbReference type="AlphaFoldDB" id="K2RJN2"/>
<dbReference type="eggNOG" id="ENOG502SV73">
    <property type="taxonomic scope" value="Eukaryota"/>
</dbReference>
<dbReference type="InterPro" id="IPR046497">
    <property type="entry name" value="DUF6590"/>
</dbReference>
<evidence type="ECO:0000256" key="1">
    <source>
        <dbReference type="SAM" id="MobiDB-lite"/>
    </source>
</evidence>
<dbReference type="HOGENOM" id="CLU_819092_0_0_1"/>
<dbReference type="Proteomes" id="UP000007129">
    <property type="component" value="Unassembled WGS sequence"/>
</dbReference>
<dbReference type="VEuPathDB" id="FungiDB:MPH_07986"/>
<dbReference type="EMBL" id="AHHD01000336">
    <property type="protein sequence ID" value="EKG14863.1"/>
    <property type="molecule type" value="Genomic_DNA"/>
</dbReference>
<feature type="region of interest" description="Disordered" evidence="1">
    <location>
        <begin position="265"/>
        <end position="323"/>
    </location>
</feature>
<dbReference type="PANTHER" id="PTHR35391">
    <property type="entry name" value="C2H2-TYPE DOMAIN-CONTAINING PROTEIN-RELATED"/>
    <property type="match status" value="1"/>
</dbReference>